<evidence type="ECO:0000259" key="1">
    <source>
        <dbReference type="Pfam" id="PF03184"/>
    </source>
</evidence>
<feature type="domain" description="DDE-1" evidence="1">
    <location>
        <begin position="16"/>
        <end position="156"/>
    </location>
</feature>
<dbReference type="OrthoDB" id="2917041at2759"/>
<dbReference type="AlphaFoldDB" id="A0A0C9VVK7"/>
<dbReference type="EMBL" id="KN837128">
    <property type="protein sequence ID" value="KIJ42700.1"/>
    <property type="molecule type" value="Genomic_DNA"/>
</dbReference>
<keyword evidence="3" id="KW-1185">Reference proteome</keyword>
<organism evidence="2 3">
    <name type="scientific">Sphaerobolus stellatus (strain SS14)</name>
    <dbReference type="NCBI Taxonomy" id="990650"/>
    <lineage>
        <taxon>Eukaryota</taxon>
        <taxon>Fungi</taxon>
        <taxon>Dikarya</taxon>
        <taxon>Basidiomycota</taxon>
        <taxon>Agaricomycotina</taxon>
        <taxon>Agaricomycetes</taxon>
        <taxon>Phallomycetidae</taxon>
        <taxon>Geastrales</taxon>
        <taxon>Sphaerobolaceae</taxon>
        <taxon>Sphaerobolus</taxon>
    </lineage>
</organism>
<evidence type="ECO:0000313" key="2">
    <source>
        <dbReference type="EMBL" id="KIJ42700.1"/>
    </source>
</evidence>
<gene>
    <name evidence="2" type="ORF">M422DRAFT_137261</name>
</gene>
<dbReference type="Proteomes" id="UP000054279">
    <property type="component" value="Unassembled WGS sequence"/>
</dbReference>
<dbReference type="InterPro" id="IPR004875">
    <property type="entry name" value="DDE_SF_endonuclease_dom"/>
</dbReference>
<dbReference type="GO" id="GO:0003676">
    <property type="term" value="F:nucleic acid binding"/>
    <property type="evidence" value="ECO:0007669"/>
    <property type="project" value="InterPro"/>
</dbReference>
<feature type="non-terminal residue" evidence="2">
    <location>
        <position position="210"/>
    </location>
</feature>
<sequence length="210" mass="23671">KGTKRQFQQGSGDRENITVIVTICTDGTALQPTIIFKGQNHMKKWANDNVSNAFNLAIEWFKKDFDVQTRDKANGESRALILDGHNSHYPTNLLQYALEADVLIIGYPSHSTHGLQGLNVICFSRMKDIYREEIQAFDQLNQCKMIKADFAKVFGKAYLRTFTPELIKMAFRVTGVYPFNPDVISEAQTKPSEALSIKGSFPLPQPSPVR</sequence>
<protein>
    <recommendedName>
        <fullName evidence="1">DDE-1 domain-containing protein</fullName>
    </recommendedName>
</protein>
<proteinExistence type="predicted"/>
<feature type="non-terminal residue" evidence="2">
    <location>
        <position position="1"/>
    </location>
</feature>
<dbReference type="HOGENOM" id="CLU_013929_2_2_1"/>
<dbReference type="Pfam" id="PF03184">
    <property type="entry name" value="DDE_1"/>
    <property type="match status" value="1"/>
</dbReference>
<name>A0A0C9VVK7_SPHS4</name>
<reference evidence="2 3" key="1">
    <citation type="submission" date="2014-06" db="EMBL/GenBank/DDBJ databases">
        <title>Evolutionary Origins and Diversification of the Mycorrhizal Mutualists.</title>
        <authorList>
            <consortium name="DOE Joint Genome Institute"/>
            <consortium name="Mycorrhizal Genomics Consortium"/>
            <person name="Kohler A."/>
            <person name="Kuo A."/>
            <person name="Nagy L.G."/>
            <person name="Floudas D."/>
            <person name="Copeland A."/>
            <person name="Barry K.W."/>
            <person name="Cichocki N."/>
            <person name="Veneault-Fourrey C."/>
            <person name="LaButti K."/>
            <person name="Lindquist E.A."/>
            <person name="Lipzen A."/>
            <person name="Lundell T."/>
            <person name="Morin E."/>
            <person name="Murat C."/>
            <person name="Riley R."/>
            <person name="Ohm R."/>
            <person name="Sun H."/>
            <person name="Tunlid A."/>
            <person name="Henrissat B."/>
            <person name="Grigoriev I.V."/>
            <person name="Hibbett D.S."/>
            <person name="Martin F."/>
        </authorList>
    </citation>
    <scope>NUCLEOTIDE SEQUENCE [LARGE SCALE GENOMIC DNA]</scope>
    <source>
        <strain evidence="2 3">SS14</strain>
    </source>
</reference>
<evidence type="ECO:0000313" key="3">
    <source>
        <dbReference type="Proteomes" id="UP000054279"/>
    </source>
</evidence>
<accession>A0A0C9VVK7</accession>